<dbReference type="Proteomes" id="UP000255505">
    <property type="component" value="Chromosome I"/>
</dbReference>
<reference evidence="1 2" key="1">
    <citation type="submission" date="2018-01" db="EMBL/GenBank/DDBJ databases">
        <authorList>
            <person name="Gaut B.S."/>
            <person name="Morton B.R."/>
            <person name="Clegg M.T."/>
            <person name="Duvall M.R."/>
        </authorList>
    </citation>
    <scope>NUCLEOTIDE SEQUENCE [LARGE SCALE GENOMIC DNA]</scope>
    <source>
        <strain evidence="1">Cupriavidus taiwanensis LMG 19425</strain>
    </source>
</reference>
<evidence type="ECO:0000313" key="1">
    <source>
        <dbReference type="EMBL" id="SPK72498.1"/>
    </source>
</evidence>
<proteinExistence type="predicted"/>
<accession>A0A375IEI4</accession>
<name>A0A375IEI4_9BURK</name>
<protein>
    <submittedName>
        <fullName evidence="1">Uncharacterized protein</fullName>
    </submittedName>
</protein>
<dbReference type="EMBL" id="LT991976">
    <property type="protein sequence ID" value="SPK72498.1"/>
    <property type="molecule type" value="Genomic_DNA"/>
</dbReference>
<organism evidence="1 2">
    <name type="scientific">Cupriavidus taiwanensis</name>
    <dbReference type="NCBI Taxonomy" id="164546"/>
    <lineage>
        <taxon>Bacteria</taxon>
        <taxon>Pseudomonadati</taxon>
        <taxon>Pseudomonadota</taxon>
        <taxon>Betaproteobacteria</taxon>
        <taxon>Burkholderiales</taxon>
        <taxon>Burkholderiaceae</taxon>
        <taxon>Cupriavidus</taxon>
    </lineage>
</organism>
<evidence type="ECO:0000313" key="2">
    <source>
        <dbReference type="Proteomes" id="UP000255505"/>
    </source>
</evidence>
<gene>
    <name evidence="1" type="ORF">CT19425_70198</name>
</gene>
<dbReference type="AlphaFoldDB" id="A0A375IEI4"/>
<sequence>MAGSAMAGLGRADMPCTPAELLHRIRAMLKQLSFDEASAAKTEASGIERRLATRLSQAIAVGSALEIAVVLGCGAELSLFPDDAVLERCTTTVRTAGQCTLVGAIWAVRHRCVRGGGAVRRFSL</sequence>